<protein>
    <submittedName>
        <fullName evidence="2">Uncharacterized protein</fullName>
    </submittedName>
</protein>
<evidence type="ECO:0000256" key="1">
    <source>
        <dbReference type="SAM" id="MobiDB-lite"/>
    </source>
</evidence>
<dbReference type="Proteomes" id="UP000237105">
    <property type="component" value="Unassembled WGS sequence"/>
</dbReference>
<evidence type="ECO:0000313" key="3">
    <source>
        <dbReference type="Proteomes" id="UP000237105"/>
    </source>
</evidence>
<keyword evidence="3" id="KW-1185">Reference proteome</keyword>
<feature type="non-terminal residue" evidence="2">
    <location>
        <position position="1"/>
    </location>
</feature>
<reference evidence="3" key="1">
    <citation type="submission" date="2016-06" db="EMBL/GenBank/DDBJ databases">
        <title>Parallel loss of symbiosis genes in relatives of nitrogen-fixing non-legume Parasponia.</title>
        <authorList>
            <person name="Van Velzen R."/>
            <person name="Holmer R."/>
            <person name="Bu F."/>
            <person name="Rutten L."/>
            <person name="Van Zeijl A."/>
            <person name="Liu W."/>
            <person name="Santuari L."/>
            <person name="Cao Q."/>
            <person name="Sharma T."/>
            <person name="Shen D."/>
            <person name="Roswanjaya Y."/>
            <person name="Wardhani T."/>
            <person name="Kalhor M.S."/>
            <person name="Jansen J."/>
            <person name="Van den Hoogen J."/>
            <person name="Gungor B."/>
            <person name="Hartog M."/>
            <person name="Hontelez J."/>
            <person name="Verver J."/>
            <person name="Yang W.-C."/>
            <person name="Schijlen E."/>
            <person name="Repin R."/>
            <person name="Schilthuizen M."/>
            <person name="Schranz E."/>
            <person name="Heidstra R."/>
            <person name="Miyata K."/>
            <person name="Fedorova E."/>
            <person name="Kohlen W."/>
            <person name="Bisseling T."/>
            <person name="Smit S."/>
            <person name="Geurts R."/>
        </authorList>
    </citation>
    <scope>NUCLEOTIDE SEQUENCE [LARGE SCALE GENOMIC DNA]</scope>
    <source>
        <strain evidence="3">cv. WU1-14</strain>
    </source>
</reference>
<feature type="region of interest" description="Disordered" evidence="1">
    <location>
        <begin position="16"/>
        <end position="37"/>
    </location>
</feature>
<name>A0A2P5C124_PARAD</name>
<organism evidence="2 3">
    <name type="scientific">Parasponia andersonii</name>
    <name type="common">Sponia andersonii</name>
    <dbReference type="NCBI Taxonomy" id="3476"/>
    <lineage>
        <taxon>Eukaryota</taxon>
        <taxon>Viridiplantae</taxon>
        <taxon>Streptophyta</taxon>
        <taxon>Embryophyta</taxon>
        <taxon>Tracheophyta</taxon>
        <taxon>Spermatophyta</taxon>
        <taxon>Magnoliopsida</taxon>
        <taxon>eudicotyledons</taxon>
        <taxon>Gunneridae</taxon>
        <taxon>Pentapetalae</taxon>
        <taxon>rosids</taxon>
        <taxon>fabids</taxon>
        <taxon>Rosales</taxon>
        <taxon>Cannabaceae</taxon>
        <taxon>Parasponia</taxon>
    </lineage>
</organism>
<evidence type="ECO:0000313" key="2">
    <source>
        <dbReference type="EMBL" id="PON54748.1"/>
    </source>
</evidence>
<dbReference type="AlphaFoldDB" id="A0A2P5C124"/>
<sequence length="62" mass="6570">AQTQISLSRISPTTLTASLGGSVHPRPSLPPPKSTTTPLHIFSPSASAQILLCSLLHLTRPW</sequence>
<gene>
    <name evidence="2" type="ORF">PanWU01x14_192540</name>
</gene>
<dbReference type="EMBL" id="JXTB01000190">
    <property type="protein sequence ID" value="PON54748.1"/>
    <property type="molecule type" value="Genomic_DNA"/>
</dbReference>
<comment type="caution">
    <text evidence="2">The sequence shown here is derived from an EMBL/GenBank/DDBJ whole genome shotgun (WGS) entry which is preliminary data.</text>
</comment>
<proteinExistence type="predicted"/>
<accession>A0A2P5C124</accession>